<dbReference type="EMBL" id="CABHNB010000030">
    <property type="protein sequence ID" value="VUX11943.1"/>
    <property type="molecule type" value="Genomic_DNA"/>
</dbReference>
<evidence type="ECO:0000313" key="7">
    <source>
        <dbReference type="EMBL" id="RGQ06867.1"/>
    </source>
</evidence>
<keyword evidence="2 6" id="KW-0732">Signal</keyword>
<dbReference type="EMBL" id="QRSS01000003">
    <property type="protein sequence ID" value="RGQ06867.1"/>
    <property type="molecule type" value="Genomic_DNA"/>
</dbReference>
<dbReference type="SUPFAM" id="SSF53850">
    <property type="entry name" value="Periplasmic binding protein-like II"/>
    <property type="match status" value="1"/>
</dbReference>
<evidence type="ECO:0000256" key="6">
    <source>
        <dbReference type="SAM" id="SignalP"/>
    </source>
</evidence>
<evidence type="ECO:0000256" key="3">
    <source>
        <dbReference type="ARBA" id="ARBA00023136"/>
    </source>
</evidence>
<reference evidence="10 14" key="2">
    <citation type="submission" date="2019-07" db="EMBL/GenBank/DDBJ databases">
        <authorList>
            <person name="Hibberd C M."/>
            <person name="Gehrig L. J."/>
            <person name="Chang H.-W."/>
            <person name="Venkatesh S."/>
        </authorList>
    </citation>
    <scope>NUCLEOTIDE SEQUENCE [LARGE SCALE GENOMIC DNA]</scope>
    <source>
        <strain evidence="10">Ruminococcus_obeum_SSTS_Bg7063</strain>
    </source>
</reference>
<evidence type="ECO:0000313" key="11">
    <source>
        <dbReference type="Proteomes" id="UP000283585"/>
    </source>
</evidence>
<dbReference type="Proteomes" id="UP000284267">
    <property type="component" value="Unassembled WGS sequence"/>
</dbReference>
<dbReference type="InterPro" id="IPR050490">
    <property type="entry name" value="Bact_solute-bd_prot1"/>
</dbReference>
<dbReference type="PROSITE" id="PS51257">
    <property type="entry name" value="PROKAR_LIPOPROTEIN"/>
    <property type="match status" value="1"/>
</dbReference>
<sequence length="431" mass="47739">MKKRIVSVMLCAAMGVSLFTGACVVEAKADGKDKIVVWMKKDLTDVANNMFKERCEQFAEENDVDVEVEVIAYEDFYTKWAAAIESGNLPDLSYFGYQEMGQYYSQGILEDMTDVYNEINDVTPFEESLAPAVTSEDGVVYGIPGWASVQVLYYRTDMFEEAGLSAPETWDDFRDAAIKLTDEKNGIYGAGIGYGASNSDAEWLTRAMLWSNGSVDVDDDGKVAIDSEATVNTAQYIQNLFIKDKVTPPTAVNWDDSGNNKAYLSGQCAMIFNVGSLLNTIKTDDPDLYENTGIAVMPSGSAGSMVPGILDGYGIFKNANNKDGAKELVKYLLDKDWYTEWVNETAPFKIPVLQGMKDDEVWQDERNKPFIDSVANFTFLGYPNTYTPAASEVFNSRLLSNCFTNIVTGSDPAEEIAKLQTDMQAVYDKEK</sequence>
<evidence type="ECO:0000256" key="5">
    <source>
        <dbReference type="ARBA" id="ARBA00023288"/>
    </source>
</evidence>
<dbReference type="EMBL" id="QROS01000006">
    <property type="protein sequence ID" value="RHL47351.1"/>
    <property type="molecule type" value="Genomic_DNA"/>
</dbReference>
<evidence type="ECO:0000313" key="12">
    <source>
        <dbReference type="Proteomes" id="UP000284267"/>
    </source>
</evidence>
<evidence type="ECO:0000256" key="4">
    <source>
        <dbReference type="ARBA" id="ARBA00023139"/>
    </source>
</evidence>
<evidence type="ECO:0000313" key="14">
    <source>
        <dbReference type="Proteomes" id="UP000409147"/>
    </source>
</evidence>
<dbReference type="Gene3D" id="3.40.190.10">
    <property type="entry name" value="Periplasmic binding protein-like II"/>
    <property type="match status" value="1"/>
</dbReference>
<evidence type="ECO:0000313" key="8">
    <source>
        <dbReference type="EMBL" id="RHK93825.1"/>
    </source>
</evidence>
<dbReference type="Pfam" id="PF01547">
    <property type="entry name" value="SBP_bac_1"/>
    <property type="match status" value="1"/>
</dbReference>
<dbReference type="RefSeq" id="WP_118012462.1">
    <property type="nucleotide sequence ID" value="NZ_CABHNB010000030.1"/>
</dbReference>
<evidence type="ECO:0000313" key="9">
    <source>
        <dbReference type="EMBL" id="RHL47351.1"/>
    </source>
</evidence>
<feature type="signal peptide" evidence="6">
    <location>
        <begin position="1"/>
        <end position="22"/>
    </location>
</feature>
<protein>
    <submittedName>
        <fullName evidence="10">Lactose-binding protein</fullName>
    </submittedName>
    <submittedName>
        <fullName evidence="7">Sugar ABC transporter substrate-binding protein</fullName>
    </submittedName>
</protein>
<evidence type="ECO:0000313" key="10">
    <source>
        <dbReference type="EMBL" id="VUX11943.1"/>
    </source>
</evidence>
<dbReference type="InterPro" id="IPR006059">
    <property type="entry name" value="SBP"/>
</dbReference>
<name>A0A411ZVM0_9FIRM</name>
<dbReference type="EMBL" id="QROE01000006">
    <property type="protein sequence ID" value="RHK93825.1"/>
    <property type="molecule type" value="Genomic_DNA"/>
</dbReference>
<evidence type="ECO:0000256" key="1">
    <source>
        <dbReference type="ARBA" id="ARBA00022475"/>
    </source>
</evidence>
<dbReference type="PANTHER" id="PTHR43649">
    <property type="entry name" value="ARABINOSE-BINDING PROTEIN-RELATED"/>
    <property type="match status" value="1"/>
</dbReference>
<keyword evidence="3" id="KW-0472">Membrane</keyword>
<dbReference type="Proteomes" id="UP000283585">
    <property type="component" value="Unassembled WGS sequence"/>
</dbReference>
<organism evidence="7 11">
    <name type="scientific">Blautia obeum</name>
    <dbReference type="NCBI Taxonomy" id="40520"/>
    <lineage>
        <taxon>Bacteria</taxon>
        <taxon>Bacillati</taxon>
        <taxon>Bacillota</taxon>
        <taxon>Clostridia</taxon>
        <taxon>Lachnospirales</taxon>
        <taxon>Lachnospiraceae</taxon>
        <taxon>Blautia</taxon>
    </lineage>
</organism>
<evidence type="ECO:0000313" key="13">
    <source>
        <dbReference type="Proteomes" id="UP000285897"/>
    </source>
</evidence>
<dbReference type="PANTHER" id="PTHR43649:SF33">
    <property type="entry name" value="POLYGALACTURONAN_RHAMNOGALACTURONAN-BINDING PROTEIN YTCQ"/>
    <property type="match status" value="1"/>
</dbReference>
<dbReference type="AlphaFoldDB" id="A0A411ZVM0"/>
<keyword evidence="14" id="KW-1185">Reference proteome</keyword>
<proteinExistence type="predicted"/>
<dbReference type="Proteomes" id="UP000285897">
    <property type="component" value="Unassembled WGS sequence"/>
</dbReference>
<keyword evidence="1" id="KW-1003">Cell membrane</keyword>
<reference evidence="11 12" key="1">
    <citation type="submission" date="2018-08" db="EMBL/GenBank/DDBJ databases">
        <title>A genome reference for cultivated species of the human gut microbiota.</title>
        <authorList>
            <person name="Zou Y."/>
            <person name="Xue W."/>
            <person name="Luo G."/>
        </authorList>
    </citation>
    <scope>NUCLEOTIDE SEQUENCE [LARGE SCALE GENOMIC DNA]</scope>
    <source>
        <strain evidence="7 11">AF29-2BH</strain>
        <strain evidence="9 13">AF37-6AC</strain>
        <strain evidence="8 12">AF39-4</strain>
    </source>
</reference>
<accession>A0A411ZVM0</accession>
<dbReference type="Proteomes" id="UP000409147">
    <property type="component" value="Unassembled WGS sequence"/>
</dbReference>
<keyword evidence="5" id="KW-0449">Lipoprotein</keyword>
<feature type="chain" id="PRO_5042367540" evidence="6">
    <location>
        <begin position="23"/>
        <end position="431"/>
    </location>
</feature>
<keyword evidence="4" id="KW-0564">Palmitate</keyword>
<dbReference type="CDD" id="cd13585">
    <property type="entry name" value="PBP2_TMBP_like"/>
    <property type="match status" value="1"/>
</dbReference>
<gene>
    <name evidence="10" type="primary">lacE_2</name>
    <name evidence="9" type="ORF">DW021_09830</name>
    <name evidence="8" type="ORF">DW040_13295</name>
    <name evidence="7" type="ORF">DWZ12_03650</name>
    <name evidence="10" type="ORF">ROSSTS7063_02126</name>
</gene>
<evidence type="ECO:0000256" key="2">
    <source>
        <dbReference type="ARBA" id="ARBA00022729"/>
    </source>
</evidence>